<reference evidence="1 2" key="1">
    <citation type="submission" date="2005-07" db="EMBL/GenBank/DDBJ databases">
        <authorList>
            <person name="Mural R.J."/>
            <person name="Li P.W."/>
            <person name="Adams M.D."/>
            <person name="Amanatides P.G."/>
            <person name="Baden-Tillson H."/>
            <person name="Barnstead M."/>
            <person name="Chin S.H."/>
            <person name="Dew I."/>
            <person name="Evans C.A."/>
            <person name="Ferriera S."/>
            <person name="Flanigan M."/>
            <person name="Fosler C."/>
            <person name="Glodek A."/>
            <person name="Gu Z."/>
            <person name="Holt R.A."/>
            <person name="Jennings D."/>
            <person name="Kraft C.L."/>
            <person name="Lu F."/>
            <person name="Nguyen T."/>
            <person name="Nusskern D.R."/>
            <person name="Pfannkoch C.M."/>
            <person name="Sitter C."/>
            <person name="Sutton G.G."/>
            <person name="Venter J.C."/>
            <person name="Wang Z."/>
            <person name="Woodage T."/>
            <person name="Zheng X.H."/>
            <person name="Zhong F."/>
        </authorList>
    </citation>
    <scope>NUCLEOTIDE SEQUENCE [LARGE SCALE GENOMIC DNA]</scope>
    <source>
        <strain>BN</strain>
        <strain evidence="2">Sprague-Dawley</strain>
    </source>
</reference>
<name>A6J1Q4_RAT</name>
<evidence type="ECO:0000313" key="1">
    <source>
        <dbReference type="EMBL" id="EDM13843.1"/>
    </source>
</evidence>
<sequence>MGMIMVHTFKEWGRGNYANYVGCLPLNDIPFPSLCESFKIDESHPSFSAQLKYHLIINPSQASRQKCSTSTT</sequence>
<evidence type="ECO:0000313" key="2">
    <source>
        <dbReference type="Proteomes" id="UP000234681"/>
    </source>
</evidence>
<proteinExistence type="predicted"/>
<dbReference type="Proteomes" id="UP000234681">
    <property type="component" value="Chromosome 12"/>
</dbReference>
<organism evidence="1 2">
    <name type="scientific">Rattus norvegicus</name>
    <name type="common">Rat</name>
    <dbReference type="NCBI Taxonomy" id="10116"/>
    <lineage>
        <taxon>Eukaryota</taxon>
        <taxon>Metazoa</taxon>
        <taxon>Chordata</taxon>
        <taxon>Craniata</taxon>
        <taxon>Vertebrata</taxon>
        <taxon>Euteleostomi</taxon>
        <taxon>Mammalia</taxon>
        <taxon>Eutheria</taxon>
        <taxon>Euarchontoglires</taxon>
        <taxon>Glires</taxon>
        <taxon>Rodentia</taxon>
        <taxon>Myomorpha</taxon>
        <taxon>Muroidea</taxon>
        <taxon>Muridae</taxon>
        <taxon>Murinae</taxon>
        <taxon>Rattus</taxon>
    </lineage>
</organism>
<gene>
    <name evidence="1" type="ORF">rCG_21491</name>
</gene>
<dbReference type="EMBL" id="CH473973">
    <property type="protein sequence ID" value="EDM13843.1"/>
    <property type="molecule type" value="Genomic_DNA"/>
</dbReference>
<protein>
    <submittedName>
        <fullName evidence="1">RCG21491</fullName>
    </submittedName>
</protein>
<dbReference type="AlphaFoldDB" id="A6J1Q4"/>
<accession>A6J1Q4</accession>